<dbReference type="Pfam" id="PF02632">
    <property type="entry name" value="BioY"/>
    <property type="match status" value="1"/>
</dbReference>
<keyword evidence="3" id="KW-1133">Transmembrane helix</keyword>
<feature type="transmembrane region" description="Helical" evidence="3">
    <location>
        <begin position="56"/>
        <end position="73"/>
    </location>
</feature>
<evidence type="ECO:0000256" key="1">
    <source>
        <dbReference type="ARBA" id="ARBA00010692"/>
    </source>
</evidence>
<evidence type="ECO:0000256" key="2">
    <source>
        <dbReference type="PIRNR" id="PIRNR016661"/>
    </source>
</evidence>
<feature type="transmembrane region" description="Helical" evidence="3">
    <location>
        <begin position="171"/>
        <end position="190"/>
    </location>
</feature>
<dbReference type="PIRSF" id="PIRSF016661">
    <property type="entry name" value="BioY"/>
    <property type="match status" value="1"/>
</dbReference>
<dbReference type="PANTHER" id="PTHR34295:SF1">
    <property type="entry name" value="BIOTIN TRANSPORTER BIOY"/>
    <property type="match status" value="1"/>
</dbReference>
<dbReference type="GO" id="GO:0015225">
    <property type="term" value="F:biotin transmembrane transporter activity"/>
    <property type="evidence" value="ECO:0007669"/>
    <property type="project" value="UniProtKB-UniRule"/>
</dbReference>
<keyword evidence="2" id="KW-0813">Transport</keyword>
<feature type="transmembrane region" description="Helical" evidence="3">
    <location>
        <begin position="137"/>
        <end position="165"/>
    </location>
</feature>
<evidence type="ECO:0000256" key="3">
    <source>
        <dbReference type="SAM" id="Phobius"/>
    </source>
</evidence>
<comment type="similarity">
    <text evidence="1 2">Belongs to the BioY family.</text>
</comment>
<dbReference type="Gene3D" id="1.10.1760.20">
    <property type="match status" value="1"/>
</dbReference>
<dbReference type="AlphaFoldDB" id="A0A857DKX6"/>
<protein>
    <recommendedName>
        <fullName evidence="2">Biotin transporter</fullName>
    </recommendedName>
</protein>
<dbReference type="GO" id="GO:0005886">
    <property type="term" value="C:plasma membrane"/>
    <property type="evidence" value="ECO:0007669"/>
    <property type="project" value="UniProtKB-SubCell"/>
</dbReference>
<feature type="transmembrane region" description="Helical" evidence="3">
    <location>
        <begin position="103"/>
        <end position="125"/>
    </location>
</feature>
<keyword evidence="2" id="KW-1003">Cell membrane</keyword>
<dbReference type="Proteomes" id="UP000430508">
    <property type="component" value="Chromosome"/>
</dbReference>
<reference evidence="4 5" key="1">
    <citation type="submission" date="2019-12" db="EMBL/GenBank/DDBJ databases">
        <title>Sequence classification of anaerobic respiratory reductive dehalogenases: First we see many, then we see few.</title>
        <authorList>
            <person name="Molenda O."/>
            <person name="Puentes Jacome L.A."/>
            <person name="Cao X."/>
            <person name="Nesbo C.L."/>
            <person name="Tang S."/>
            <person name="Morson N."/>
            <person name="Patron J."/>
            <person name="Lomheim L."/>
            <person name="Wishart D.S."/>
            <person name="Edwards E.A."/>
        </authorList>
    </citation>
    <scope>NUCLEOTIDE SEQUENCE [LARGE SCALE GENOMIC DNA]</scope>
    <source>
        <strain evidence="4 5">12DCA</strain>
    </source>
</reference>
<proteinExistence type="inferred from homology"/>
<dbReference type="EMBL" id="CP046996">
    <property type="protein sequence ID" value="QHA01964.1"/>
    <property type="molecule type" value="Genomic_DNA"/>
</dbReference>
<evidence type="ECO:0000313" key="4">
    <source>
        <dbReference type="EMBL" id="QHA01964.1"/>
    </source>
</evidence>
<comment type="subcellular location">
    <subcellularLocation>
        <location evidence="2">Cell membrane</location>
        <topology evidence="2">Multi-pass membrane protein</topology>
    </subcellularLocation>
</comment>
<accession>A0A857DKX6</accession>
<feature type="transmembrane region" description="Helical" evidence="3">
    <location>
        <begin position="80"/>
        <end position="97"/>
    </location>
</feature>
<evidence type="ECO:0000313" key="5">
    <source>
        <dbReference type="Proteomes" id="UP000430508"/>
    </source>
</evidence>
<sequence length="208" mass="22252">MMNQNLHTLEVYRQKRLSYFQWRTQSTTFAKIALAVSLACLTGLLAQVKIYLPFTPVPLVASQMGVILAAVLLGRKWGGISMAIYAVGGLAGIPWFAGFKGGAAALAGPTIGYVFGFILAALFIGGMIDSRTQNRKALPLTGIILFAQLVLVYVPGLISLAIWLWSTGQTVTLAGVIWMGYIPFIVGDILKSLVGAAAAKAIVPMEKY</sequence>
<keyword evidence="3" id="KW-0812">Transmembrane</keyword>
<name>A0A857DKX6_9FIRM</name>
<gene>
    <name evidence="4" type="ORF">GQ588_13440</name>
</gene>
<dbReference type="InterPro" id="IPR003784">
    <property type="entry name" value="BioY"/>
</dbReference>
<dbReference type="PANTHER" id="PTHR34295">
    <property type="entry name" value="BIOTIN TRANSPORTER BIOY"/>
    <property type="match status" value="1"/>
</dbReference>
<organism evidence="4 5">
    <name type="scientific">Dehalobacter restrictus</name>
    <dbReference type="NCBI Taxonomy" id="55583"/>
    <lineage>
        <taxon>Bacteria</taxon>
        <taxon>Bacillati</taxon>
        <taxon>Bacillota</taxon>
        <taxon>Clostridia</taxon>
        <taxon>Eubacteriales</taxon>
        <taxon>Desulfitobacteriaceae</taxon>
        <taxon>Dehalobacter</taxon>
    </lineage>
</organism>
<keyword evidence="2 3" id="KW-0472">Membrane</keyword>